<dbReference type="InterPro" id="IPR039068">
    <property type="entry name" value="PqqC-like"/>
</dbReference>
<evidence type="ECO:0000313" key="2">
    <source>
        <dbReference type="EMBL" id="KGJ70415.1"/>
    </source>
</evidence>
<gene>
    <name evidence="2" type="ORF">BJA5080_06945</name>
</gene>
<dbReference type="InterPro" id="IPR016084">
    <property type="entry name" value="Haem_Oase-like_multi-hlx"/>
</dbReference>
<dbReference type="GO" id="GO:0016491">
    <property type="term" value="F:oxidoreductase activity"/>
    <property type="evidence" value="ECO:0007669"/>
    <property type="project" value="UniProtKB-KW"/>
</dbReference>
<dbReference type="EMBL" id="ADOU02000004">
    <property type="protein sequence ID" value="KGJ70415.1"/>
    <property type="molecule type" value="Genomic_DNA"/>
</dbReference>
<protein>
    <submittedName>
        <fullName evidence="2">Putative coenzyme PQQ synthesis C</fullName>
    </submittedName>
</protein>
<dbReference type="PANTHER" id="PTHR40279">
    <property type="entry name" value="PQQC-LIKE PROTEIN"/>
    <property type="match status" value="1"/>
</dbReference>
<dbReference type="Gene3D" id="1.20.910.10">
    <property type="entry name" value="Heme oxygenase-like"/>
    <property type="match status" value="1"/>
</dbReference>
<dbReference type="Proteomes" id="UP000024900">
    <property type="component" value="Unassembled WGS sequence"/>
</dbReference>
<evidence type="ECO:0000313" key="3">
    <source>
        <dbReference type="Proteomes" id="UP000024900"/>
    </source>
</evidence>
<sequence>MIERPNLCGDRSATMQKLMNHVEFRTALENAIKGKSANKAPFSIAWASGKLSRAHLASWAENHYHYVGPFADYLGYIYARMPEQYQEAKDFLLANMYEEEIGGDRHTDLLIRFAEACGTTAARVKDPDNMTATTRGLQSWCYSVAMREDPIVAVAGLVVGLESQVPSIYRKQTPTLREKYKFTDEEVEFFDLHIVSDEIHGERGYQIVLEHANTVELQQRCLKICEIGAQMRLLYTTALYHDYVAQDIPLSELDMAETRVPAEERALLQA</sequence>
<keyword evidence="1" id="KW-0560">Oxidoreductase</keyword>
<dbReference type="SUPFAM" id="SSF48613">
    <property type="entry name" value="Heme oxygenase-like"/>
    <property type="match status" value="1"/>
</dbReference>
<dbReference type="Pfam" id="PF14518">
    <property type="entry name" value="Haem_oxygenas_2"/>
    <property type="match status" value="1"/>
</dbReference>
<comment type="caution">
    <text evidence="2">The sequence shown here is derived from an EMBL/GenBank/DDBJ whole genome shotgun (WGS) entry which is preliminary data.</text>
</comment>
<organism evidence="2 3">
    <name type="scientific">Bradyrhizobium diazoefficiens SEMIA 5080</name>
    <dbReference type="NCBI Taxonomy" id="754504"/>
    <lineage>
        <taxon>Bacteria</taxon>
        <taxon>Pseudomonadati</taxon>
        <taxon>Pseudomonadota</taxon>
        <taxon>Alphaproteobacteria</taxon>
        <taxon>Hyphomicrobiales</taxon>
        <taxon>Nitrobacteraceae</taxon>
        <taxon>Bradyrhizobium</taxon>
    </lineage>
</organism>
<reference evidence="2 3" key="1">
    <citation type="journal article" date="2014" name="BMC Genomics">
        <title>Comparative genomics of Bradyrhizobium japonicum CPAC 15 and Bradyrhizobium diazoefficiens CPAC 7: elite model strains for understanding symbiotic performance with soybean.</title>
        <authorList>
            <person name="Siqueira A.F."/>
            <person name="Ormeno-Orrillo E."/>
            <person name="Souza R.C."/>
            <person name="Rodrigues E.P."/>
            <person name="Almeida L.G."/>
            <person name="Barcellos F.G."/>
            <person name="Batista J.S."/>
            <person name="Nakatami A.S."/>
            <person name="Martinez-Romero E."/>
            <person name="Vasconcelos A.T."/>
            <person name="Hungria M."/>
        </authorList>
    </citation>
    <scope>NUCLEOTIDE SEQUENCE [LARGE SCALE GENOMIC DNA]</scope>
    <source>
        <strain evidence="2 3">SEMIA 5080</strain>
    </source>
</reference>
<evidence type="ECO:0000256" key="1">
    <source>
        <dbReference type="ARBA" id="ARBA00023002"/>
    </source>
</evidence>
<accession>A0A837CN63</accession>
<dbReference type="PANTHER" id="PTHR40279:SF3">
    <property type="entry name" value="4-AMINOBENZOATE SYNTHASE"/>
    <property type="match status" value="1"/>
</dbReference>
<proteinExistence type="predicted"/>
<dbReference type="SMART" id="SM01236">
    <property type="entry name" value="Haem_oxygenase_2"/>
    <property type="match status" value="1"/>
</dbReference>
<dbReference type="AlphaFoldDB" id="A0A837CN63"/>
<name>A0A837CN63_9BRAD</name>